<dbReference type="AlphaFoldDB" id="A0AAD4TND3"/>
<proteinExistence type="predicted"/>
<comment type="caution">
    <text evidence="2">The sequence shown here is derived from an EMBL/GenBank/DDBJ whole genome shotgun (WGS) entry which is preliminary data.</text>
</comment>
<dbReference type="Pfam" id="PF05641">
    <property type="entry name" value="Agenet"/>
    <property type="match status" value="1"/>
</dbReference>
<keyword evidence="3" id="KW-1185">Reference proteome</keyword>
<feature type="domain" description="Agenet" evidence="1">
    <location>
        <begin position="2"/>
        <end position="71"/>
    </location>
</feature>
<evidence type="ECO:0000259" key="1">
    <source>
        <dbReference type="SMART" id="SM00743"/>
    </source>
</evidence>
<dbReference type="PANTHER" id="PTHR31917:SF148">
    <property type="entry name" value="DUF724 DOMAIN-CONTAINING PROTEIN 2"/>
    <property type="match status" value="1"/>
</dbReference>
<name>A0AAD4TND3_9MAGN</name>
<dbReference type="PANTHER" id="PTHR31917">
    <property type="entry name" value="AGENET DOMAIN-CONTAINING PROTEIN-RELATED"/>
    <property type="match status" value="1"/>
</dbReference>
<organism evidence="2 3">
    <name type="scientific">Papaver atlanticum</name>
    <dbReference type="NCBI Taxonomy" id="357466"/>
    <lineage>
        <taxon>Eukaryota</taxon>
        <taxon>Viridiplantae</taxon>
        <taxon>Streptophyta</taxon>
        <taxon>Embryophyta</taxon>
        <taxon>Tracheophyta</taxon>
        <taxon>Spermatophyta</taxon>
        <taxon>Magnoliopsida</taxon>
        <taxon>Ranunculales</taxon>
        <taxon>Papaveraceae</taxon>
        <taxon>Papaveroideae</taxon>
        <taxon>Papaver</taxon>
    </lineage>
</organism>
<evidence type="ECO:0000313" key="3">
    <source>
        <dbReference type="Proteomes" id="UP001202328"/>
    </source>
</evidence>
<dbReference type="InterPro" id="IPR008395">
    <property type="entry name" value="Agenet-like_dom"/>
</dbReference>
<accession>A0AAD4TND3</accession>
<dbReference type="EMBL" id="JAJJMB010000133">
    <property type="protein sequence ID" value="KAI3963044.1"/>
    <property type="molecule type" value="Genomic_DNA"/>
</dbReference>
<reference evidence="2" key="1">
    <citation type="submission" date="2022-04" db="EMBL/GenBank/DDBJ databases">
        <title>A functionally conserved STORR gene fusion in Papaver species that diverged 16.8 million years ago.</title>
        <authorList>
            <person name="Catania T."/>
        </authorList>
    </citation>
    <scope>NUCLEOTIDE SEQUENCE</scope>
    <source>
        <strain evidence="2">S-188037</strain>
    </source>
</reference>
<dbReference type="InterPro" id="IPR014002">
    <property type="entry name" value="Agenet_dom_plant"/>
</dbReference>
<dbReference type="CDD" id="cd20405">
    <property type="entry name" value="Tudor_Agenet_AtDUF_rpt1_3"/>
    <property type="match status" value="1"/>
</dbReference>
<sequence>MHIFQHGDIVEVTSKHERLFGSYFEAIIIKQTEKYEFLVEYKKFYENKEEKCLLREVVHIAKIRPIPPEIKSSYFNIYDQVDVNDKDGWRVGRITDRDAIRSKLTDEDGSIYSVYFSSTGEEIAYQKWKLRVHQEWVDGKWIRPKNFCRQNYSYS</sequence>
<protein>
    <recommendedName>
        <fullName evidence="1">Agenet domain-containing protein</fullName>
    </recommendedName>
</protein>
<gene>
    <name evidence="2" type="ORF">MKW98_028984</name>
</gene>
<dbReference type="SMART" id="SM00743">
    <property type="entry name" value="Agenet"/>
    <property type="match status" value="2"/>
</dbReference>
<evidence type="ECO:0000313" key="2">
    <source>
        <dbReference type="EMBL" id="KAI3963044.1"/>
    </source>
</evidence>
<dbReference type="Proteomes" id="UP001202328">
    <property type="component" value="Unassembled WGS sequence"/>
</dbReference>
<feature type="domain" description="Agenet" evidence="1">
    <location>
        <begin position="73"/>
        <end position="138"/>
    </location>
</feature>